<comment type="similarity">
    <text evidence="1">Belongs to the beclin family.</text>
</comment>
<organism evidence="5 6">
    <name type="scientific">Limulus polyphemus</name>
    <name type="common">Atlantic horseshoe crab</name>
    <dbReference type="NCBI Taxonomy" id="6850"/>
    <lineage>
        <taxon>Eukaryota</taxon>
        <taxon>Metazoa</taxon>
        <taxon>Ecdysozoa</taxon>
        <taxon>Arthropoda</taxon>
        <taxon>Chelicerata</taxon>
        <taxon>Merostomata</taxon>
        <taxon>Xiphosura</taxon>
        <taxon>Limulidae</taxon>
        <taxon>Limulus</taxon>
    </lineage>
</organism>
<dbReference type="InterPro" id="IPR038274">
    <property type="entry name" value="Atg6/Beclin_C_sf"/>
</dbReference>
<reference evidence="6" key="1">
    <citation type="submission" date="2025-08" db="UniProtKB">
        <authorList>
            <consortium name="RefSeq"/>
        </authorList>
    </citation>
    <scope>IDENTIFICATION</scope>
    <source>
        <tissue evidence="6">Muscle</tissue>
    </source>
</reference>
<feature type="coiled-coil region" evidence="2">
    <location>
        <begin position="136"/>
        <end position="218"/>
    </location>
</feature>
<sequence>MASSDKVDRTFGVNYVCQRCCQPLKLDSSFGSLDDQTFSELSAPMLSHSNSSSTVHLLQNDHKGNGTEEYEISRKYIAPVRLTESGNGFLMVGDSSAGTTESLGHHLRVTSRLFDIMSDQSDVDHPLCEECTDSLLDQMDQQLKVAEDECKDYREFVDQLNLGEENEEDLEKLEEELKELEKKEIDLRTELQHVTEEQAKVQESLIHQQQEKEKLQAEEERYWHEYSDLKRQLLLCEDDQRSVDNQLKYAQTQLDKLKKTNVFNATFHIWHSGHFGTINNFRLGRLPSAPVDWTEINAAWGQTVLLLHSLAKKMNLTFQRYRLVPYGNHSFLESLEDRSKELPLYGSGGFKFFWDTKFDQAMVAFLDCLQQFKEEVEKGDTGFCLPYRMEKGKIEDTTTGIAYSIKIQFNSEEQWTKALKFMLTNLKWGLAWVSSQFDNK</sequence>
<gene>
    <name evidence="6" type="primary">LOC106458735</name>
</gene>
<dbReference type="RefSeq" id="XP_013773729.1">
    <property type="nucleotide sequence ID" value="XM_013918275.2"/>
</dbReference>
<evidence type="ECO:0000256" key="2">
    <source>
        <dbReference type="SAM" id="Coils"/>
    </source>
</evidence>
<dbReference type="Pfam" id="PF04111">
    <property type="entry name" value="APG6"/>
    <property type="match status" value="1"/>
</dbReference>
<evidence type="ECO:0000259" key="4">
    <source>
        <dbReference type="Pfam" id="PF17675"/>
    </source>
</evidence>
<evidence type="ECO:0000256" key="1">
    <source>
        <dbReference type="ARBA" id="ARBA00005965"/>
    </source>
</evidence>
<keyword evidence="5" id="KW-1185">Reference proteome</keyword>
<dbReference type="Gene3D" id="1.10.418.40">
    <property type="entry name" value="Autophagy protein 6/Beclin 1"/>
    <property type="match status" value="1"/>
</dbReference>
<dbReference type="InterPro" id="IPR041691">
    <property type="entry name" value="Atg6/beclin_CC"/>
</dbReference>
<dbReference type="Pfam" id="PF17675">
    <property type="entry name" value="APG6_N"/>
    <property type="match status" value="1"/>
</dbReference>
<proteinExistence type="inferred from homology"/>
<feature type="domain" description="Atg6 BARA" evidence="3">
    <location>
        <begin position="257"/>
        <end position="435"/>
    </location>
</feature>
<dbReference type="PANTHER" id="PTHR12768:SF4">
    <property type="entry name" value="BECLIN-1"/>
    <property type="match status" value="1"/>
</dbReference>
<dbReference type="Proteomes" id="UP000694941">
    <property type="component" value="Unplaced"/>
</dbReference>
<protein>
    <submittedName>
        <fullName evidence="6">Beclin-1-like</fullName>
    </submittedName>
</protein>
<evidence type="ECO:0000313" key="6">
    <source>
        <dbReference type="RefSeq" id="XP_013773729.1"/>
    </source>
</evidence>
<keyword evidence="2" id="KW-0175">Coiled coil</keyword>
<dbReference type="InterPro" id="IPR040455">
    <property type="entry name" value="Atg6_BARA"/>
</dbReference>
<dbReference type="Gene3D" id="6.10.250.3110">
    <property type="match status" value="1"/>
</dbReference>
<accession>A0ABM1B2Y3</accession>
<dbReference type="InterPro" id="IPR007243">
    <property type="entry name" value="Atg6/Beclin"/>
</dbReference>
<dbReference type="GeneID" id="106458735"/>
<name>A0ABM1B2Y3_LIMPO</name>
<evidence type="ECO:0000259" key="3">
    <source>
        <dbReference type="Pfam" id="PF04111"/>
    </source>
</evidence>
<dbReference type="PANTHER" id="PTHR12768">
    <property type="entry name" value="BECLIN 1"/>
    <property type="match status" value="1"/>
</dbReference>
<feature type="domain" description="Atg6/beclin coiled-coil" evidence="4">
    <location>
        <begin position="126"/>
        <end position="254"/>
    </location>
</feature>
<evidence type="ECO:0000313" key="5">
    <source>
        <dbReference type="Proteomes" id="UP000694941"/>
    </source>
</evidence>